<keyword evidence="1" id="KW-1133">Transmembrane helix</keyword>
<dbReference type="InterPro" id="IPR018687">
    <property type="entry name" value="DUF2177_membr"/>
</dbReference>
<evidence type="ECO:0000313" key="2">
    <source>
        <dbReference type="EMBL" id="KKL99956.1"/>
    </source>
</evidence>
<feature type="transmembrane region" description="Helical" evidence="1">
    <location>
        <begin position="73"/>
        <end position="91"/>
    </location>
</feature>
<reference evidence="2" key="1">
    <citation type="journal article" date="2015" name="Nature">
        <title>Complex archaea that bridge the gap between prokaryotes and eukaryotes.</title>
        <authorList>
            <person name="Spang A."/>
            <person name="Saw J.H."/>
            <person name="Jorgensen S.L."/>
            <person name="Zaremba-Niedzwiedzka K."/>
            <person name="Martijn J."/>
            <person name="Lind A.E."/>
            <person name="van Eijk R."/>
            <person name="Schleper C."/>
            <person name="Guy L."/>
            <person name="Ettema T.J."/>
        </authorList>
    </citation>
    <scope>NUCLEOTIDE SEQUENCE</scope>
</reference>
<dbReference type="EMBL" id="LAZR01017546">
    <property type="protein sequence ID" value="KKL99956.1"/>
    <property type="molecule type" value="Genomic_DNA"/>
</dbReference>
<proteinExistence type="predicted"/>
<evidence type="ECO:0000256" key="1">
    <source>
        <dbReference type="SAM" id="Phobius"/>
    </source>
</evidence>
<protein>
    <recommendedName>
        <fullName evidence="3">DUF2177 domain-containing protein</fullName>
    </recommendedName>
</protein>
<feature type="transmembrane region" description="Helical" evidence="1">
    <location>
        <begin position="5"/>
        <end position="26"/>
    </location>
</feature>
<dbReference type="Pfam" id="PF09945">
    <property type="entry name" value="DUF2177"/>
    <property type="match status" value="1"/>
</dbReference>
<dbReference type="AlphaFoldDB" id="A0A0F9HAC8"/>
<name>A0A0F9HAC8_9ZZZZ</name>
<accession>A0A0F9HAC8</accession>
<keyword evidence="1" id="KW-0812">Transmembrane</keyword>
<gene>
    <name evidence="2" type="ORF">LCGC14_1809260</name>
</gene>
<sequence>MTLVILYASTVVVFLGLDFLGLTYLIKPVFERDIGDWLLDEFRVAPALIFYAFFVAVVLWFVSWPAMAQDHSLLWVFGNALLIGAMGYGTYEFTNLATLKDWTWAMVARDFTWGSLLTGTAATAGVALTRALT</sequence>
<feature type="transmembrane region" description="Helical" evidence="1">
    <location>
        <begin position="111"/>
        <end position="132"/>
    </location>
</feature>
<organism evidence="2">
    <name type="scientific">marine sediment metagenome</name>
    <dbReference type="NCBI Taxonomy" id="412755"/>
    <lineage>
        <taxon>unclassified sequences</taxon>
        <taxon>metagenomes</taxon>
        <taxon>ecological metagenomes</taxon>
    </lineage>
</organism>
<comment type="caution">
    <text evidence="2">The sequence shown here is derived from an EMBL/GenBank/DDBJ whole genome shotgun (WGS) entry which is preliminary data.</text>
</comment>
<keyword evidence="1" id="KW-0472">Membrane</keyword>
<feature type="transmembrane region" description="Helical" evidence="1">
    <location>
        <begin position="46"/>
        <end position="66"/>
    </location>
</feature>
<evidence type="ECO:0008006" key="3">
    <source>
        <dbReference type="Google" id="ProtNLM"/>
    </source>
</evidence>